<comment type="caution">
    <text evidence="1">The sequence shown here is derived from an EMBL/GenBank/DDBJ whole genome shotgun (WGS) entry which is preliminary data.</text>
</comment>
<dbReference type="Proteomes" id="UP000727456">
    <property type="component" value="Unassembled WGS sequence"/>
</dbReference>
<proteinExistence type="predicted"/>
<accession>A0ABX0TXI4</accession>
<organism evidence="1 2">
    <name type="scientific">Sphingomonas vulcanisoli</name>
    <dbReference type="NCBI Taxonomy" id="1658060"/>
    <lineage>
        <taxon>Bacteria</taxon>
        <taxon>Pseudomonadati</taxon>
        <taxon>Pseudomonadota</taxon>
        <taxon>Alphaproteobacteria</taxon>
        <taxon>Sphingomonadales</taxon>
        <taxon>Sphingomonadaceae</taxon>
        <taxon>Sphingomonas</taxon>
    </lineage>
</organism>
<gene>
    <name evidence="1" type="ORF">FHS31_003066</name>
</gene>
<evidence type="ECO:0000313" key="2">
    <source>
        <dbReference type="Proteomes" id="UP000727456"/>
    </source>
</evidence>
<name>A0ABX0TXI4_9SPHN</name>
<dbReference type="EMBL" id="JAAOZC010000011">
    <property type="protein sequence ID" value="NIJ09434.1"/>
    <property type="molecule type" value="Genomic_DNA"/>
</dbReference>
<keyword evidence="2" id="KW-1185">Reference proteome</keyword>
<protein>
    <submittedName>
        <fullName evidence="1">Uncharacterized protein</fullName>
    </submittedName>
</protein>
<evidence type="ECO:0000313" key="1">
    <source>
        <dbReference type="EMBL" id="NIJ09434.1"/>
    </source>
</evidence>
<reference evidence="1 2" key="1">
    <citation type="submission" date="2020-03" db="EMBL/GenBank/DDBJ databases">
        <title>Genomic Encyclopedia of Type Strains, Phase III (KMG-III): the genomes of soil and plant-associated and newly described type strains.</title>
        <authorList>
            <person name="Whitman W."/>
        </authorList>
    </citation>
    <scope>NUCLEOTIDE SEQUENCE [LARGE SCALE GENOMIC DNA]</scope>
    <source>
        <strain evidence="1 2">CECT 8804</strain>
    </source>
</reference>
<sequence length="60" mass="6392">MDKFEPVSGGGDMDHAEEAFGELVVAGCDGAVDFKAAEEAFDMIAFLIERPVVFDLDPAV</sequence>